<dbReference type="EMBL" id="AWGB01000023">
    <property type="protein sequence ID" value="ESQ90501.1"/>
    <property type="molecule type" value="Genomic_DNA"/>
</dbReference>
<dbReference type="Gene3D" id="3.30.450.40">
    <property type="match status" value="1"/>
</dbReference>
<feature type="domain" description="IclR-ED" evidence="5">
    <location>
        <begin position="83"/>
        <end position="267"/>
    </location>
</feature>
<reference evidence="6 7" key="1">
    <citation type="journal article" date="2014" name="Nature">
        <title>Sequential evolution of bacterial morphology by co-option of a developmental regulator.</title>
        <authorList>
            <person name="Jiang C."/>
            <person name="Brown P.J."/>
            <person name="Ducret A."/>
            <person name="Brun Y.V."/>
        </authorList>
    </citation>
    <scope>NUCLEOTIDE SEQUENCE [LARGE SCALE GENOMIC DNA]</scope>
    <source>
        <strain evidence="6 7">DSM 16100</strain>
    </source>
</reference>
<dbReference type="PANTHER" id="PTHR30136:SF34">
    <property type="entry name" value="TRANSCRIPTIONAL REGULATOR"/>
    <property type="match status" value="1"/>
</dbReference>
<sequence>MDHMEQSRFEKATDKSLPADCVGSVVHAFTVLHAFDLDHREMTLSEVAERIDMTRAGARRYLLTLIFLGYVAQDGRLFRLTPKVLDLGFSYLSTLSVVDIAQPYLNRIARDTHETTAIAVLDNREVVHLARARVQRELAPVVTIGRRFSALYNSTGRVLIASMSDTAMVSFVEDADLAGPTPHSITSKAALLAALQAIRKQGFAIVDQESELGLRSIAVPIFDRRGNAVAALNVITSVASVPVEDLQGRILPILRTAADEISSALIVDG</sequence>
<evidence type="ECO:0000256" key="2">
    <source>
        <dbReference type="ARBA" id="ARBA00023125"/>
    </source>
</evidence>
<dbReference type="Gene3D" id="1.10.10.10">
    <property type="entry name" value="Winged helix-like DNA-binding domain superfamily/Winged helix DNA-binding domain"/>
    <property type="match status" value="1"/>
</dbReference>
<dbReference type="SUPFAM" id="SSF46785">
    <property type="entry name" value="Winged helix' DNA-binding domain"/>
    <property type="match status" value="1"/>
</dbReference>
<keyword evidence="7" id="KW-1185">Reference proteome</keyword>
<feature type="domain" description="HTH iclR-type" evidence="4">
    <location>
        <begin position="22"/>
        <end position="82"/>
    </location>
</feature>
<dbReference type="Pfam" id="PF01614">
    <property type="entry name" value="IclR_C"/>
    <property type="match status" value="1"/>
</dbReference>
<dbReference type="InterPro" id="IPR029016">
    <property type="entry name" value="GAF-like_dom_sf"/>
</dbReference>
<dbReference type="PROSITE" id="PS51078">
    <property type="entry name" value="ICLR_ED"/>
    <property type="match status" value="1"/>
</dbReference>
<evidence type="ECO:0000256" key="3">
    <source>
        <dbReference type="ARBA" id="ARBA00023163"/>
    </source>
</evidence>
<comment type="caution">
    <text evidence="6">The sequence shown here is derived from an EMBL/GenBank/DDBJ whole genome shotgun (WGS) entry which is preliminary data.</text>
</comment>
<evidence type="ECO:0000259" key="5">
    <source>
        <dbReference type="PROSITE" id="PS51078"/>
    </source>
</evidence>
<dbReference type="InterPro" id="IPR005471">
    <property type="entry name" value="Tscrpt_reg_IclR_N"/>
</dbReference>
<evidence type="ECO:0000313" key="6">
    <source>
        <dbReference type="EMBL" id="ESQ90501.1"/>
    </source>
</evidence>
<dbReference type="STRING" id="1121022.GCA_000376105_03110"/>
<dbReference type="PATRIC" id="fig|1121022.4.peg.2499"/>
<dbReference type="PANTHER" id="PTHR30136">
    <property type="entry name" value="HELIX-TURN-HELIX TRANSCRIPTIONAL REGULATOR, ICLR FAMILY"/>
    <property type="match status" value="1"/>
</dbReference>
<dbReference type="GO" id="GO:0003677">
    <property type="term" value="F:DNA binding"/>
    <property type="evidence" value="ECO:0007669"/>
    <property type="project" value="UniProtKB-KW"/>
</dbReference>
<dbReference type="OrthoDB" id="6057486at2"/>
<dbReference type="eggNOG" id="COG1414">
    <property type="taxonomic scope" value="Bacteria"/>
</dbReference>
<proteinExistence type="predicted"/>
<name>V4PQC6_9CAUL</name>
<accession>V4PQC6</accession>
<dbReference type="Pfam" id="PF09339">
    <property type="entry name" value="HTH_IclR"/>
    <property type="match status" value="1"/>
</dbReference>
<dbReference type="InterPro" id="IPR036388">
    <property type="entry name" value="WH-like_DNA-bd_sf"/>
</dbReference>
<dbReference type="RefSeq" id="WP_018082779.1">
    <property type="nucleotide sequence ID" value="NZ_AQWM01000018.1"/>
</dbReference>
<evidence type="ECO:0008006" key="8">
    <source>
        <dbReference type="Google" id="ProtNLM"/>
    </source>
</evidence>
<evidence type="ECO:0000259" key="4">
    <source>
        <dbReference type="PROSITE" id="PS51077"/>
    </source>
</evidence>
<keyword evidence="2" id="KW-0238">DNA-binding</keyword>
<dbReference type="InterPro" id="IPR014757">
    <property type="entry name" value="Tscrpt_reg_IclR_C"/>
</dbReference>
<evidence type="ECO:0000313" key="7">
    <source>
        <dbReference type="Proteomes" id="UP000017837"/>
    </source>
</evidence>
<dbReference type="SMART" id="SM00346">
    <property type="entry name" value="HTH_ICLR"/>
    <property type="match status" value="1"/>
</dbReference>
<dbReference type="InterPro" id="IPR050707">
    <property type="entry name" value="HTH_MetabolicPath_Reg"/>
</dbReference>
<dbReference type="PROSITE" id="PS51077">
    <property type="entry name" value="HTH_ICLR"/>
    <property type="match status" value="1"/>
</dbReference>
<dbReference type="InterPro" id="IPR036390">
    <property type="entry name" value="WH_DNA-bd_sf"/>
</dbReference>
<dbReference type="GO" id="GO:0045892">
    <property type="term" value="P:negative regulation of DNA-templated transcription"/>
    <property type="evidence" value="ECO:0007669"/>
    <property type="project" value="TreeGrafter"/>
</dbReference>
<dbReference type="SUPFAM" id="SSF55781">
    <property type="entry name" value="GAF domain-like"/>
    <property type="match status" value="1"/>
</dbReference>
<protein>
    <recommendedName>
        <fullName evidence="8">IclR family transcriptional regulator</fullName>
    </recommendedName>
</protein>
<dbReference type="AlphaFoldDB" id="V4PQC6"/>
<evidence type="ECO:0000256" key="1">
    <source>
        <dbReference type="ARBA" id="ARBA00023015"/>
    </source>
</evidence>
<organism evidence="6 7">
    <name type="scientific">Asticcacaulis benevestitus DSM 16100 = ATCC BAA-896</name>
    <dbReference type="NCBI Taxonomy" id="1121022"/>
    <lineage>
        <taxon>Bacteria</taxon>
        <taxon>Pseudomonadati</taxon>
        <taxon>Pseudomonadota</taxon>
        <taxon>Alphaproteobacteria</taxon>
        <taxon>Caulobacterales</taxon>
        <taxon>Caulobacteraceae</taxon>
        <taxon>Asticcacaulis</taxon>
    </lineage>
</organism>
<keyword evidence="1" id="KW-0805">Transcription regulation</keyword>
<dbReference type="Proteomes" id="UP000017837">
    <property type="component" value="Unassembled WGS sequence"/>
</dbReference>
<gene>
    <name evidence="6" type="ORF">ABENE_12325</name>
</gene>
<keyword evidence="3" id="KW-0804">Transcription</keyword>
<dbReference type="GO" id="GO:0003700">
    <property type="term" value="F:DNA-binding transcription factor activity"/>
    <property type="evidence" value="ECO:0007669"/>
    <property type="project" value="TreeGrafter"/>
</dbReference>